<name>A0A8J8NHR7_HALGN</name>
<accession>A0A8J8NHR7</accession>
<sequence length="1248" mass="146864">MEQNQLQEMIQQAISKRRISNNFLQGNYLNMQEKQEQNHSVRSLNSSSIKSEMMMNQRDIKEANFYHNFSFIKEGKMKDSQSLQDEQASYLIKNNQQLQFNQADNFKELVQFKLLWADPPGYKNQDIQWSEKLQLFPQIDFLDRIDSLEDRIKRILKESNVELDFERILATRDQISLMGSSNVLLIAQHCHKGIPEKQSENQAVLTGRCEQVRTMQMDSLPVKTICEKLKKKQFQFIFIASCNSFELAKELYQSYEERVHIVCSRQDAELNMEVVERFMNELLELLAQFQTFCDAYESALKYLHSTGITIGKNNDFNLYKFPHAICNDCRKHKKYSKLMPTKLTQDEFEKAIKRHTPVYNKDIPQCVQPEYLYWNTYSKVMQKFLDSNTKIVQAIDAKQPFMENFFILNKKRESFKYGMLYLNSKHFTDALSILYEIYKGLIEALDLNANQIQHINAENLCQIIAQLFKNYFPPGQYIETKVLRIDSTLVDQYLPEIVWSFCIFLNDIKFKNQLEKLKFEDILNRLIQLIPKNLYFIIKAEENFNQNRLSDFSGIKVTQLSKIDSFLLFERTYESLCKKEKAERILYKQIIHQKDQLQKFYNDTKRGSSLRKRYGHLDFWMDCKEEPPCLPDEEQNMNIDKNLIQSIHHYICNCSHFLCVTNYEEESIKQMAKLYYETKDLLKTFRIILEQKAKEHEEQYRSRHLIERDYIACQHKLRKALLQEYGLEQKMEHLALIFLTIRLNPFRQALTLKLILSILQLTNYDVAEQNVESMLIILLRLNYIDTVQEEDQMEIAYRAKLDISFNDTQSFAKIIQKRRMSRTKIDIHEIFMEAVGEVNLKKFASLFLQYFIQQMSIEILGNNDKSISKFILENRENIQDILIYLRNDQVSSSQMDPTSQSNNTHNQQPLQNIQPTGLKMLPDLSSAQSKSDFIMSLMDQHERMVTRYSARSTADQVQSQTIVQRLLSQCNDHEALMQIGEMLNVSHKEGNGAHSDELDSTIIFSRLINQKSTLRKTKTEEERKECEAEINESIKKLMKTEKGKQSFQRYRVDLKQQAQKEVQRRQEIELIKDMKSVLSHMSIRKNQRSQALLKISTSSQIELNVSKLTQWEEGFILLATLVVLNKYPDYTHNAEINRLNGYKPVDQDTRKQNLRKLREIVCDGLPNEIHINAMLQAVLVYNKEQSKLKYPNLAIIQGNSASYQISGAPVKHVKNVNVIKGDIPNKANGLKYKEYYEIQPYTPKNEAQ</sequence>
<keyword evidence="1" id="KW-0175">Coiled coil</keyword>
<evidence type="ECO:0000313" key="2">
    <source>
        <dbReference type="EMBL" id="TNV74968.1"/>
    </source>
</evidence>
<gene>
    <name evidence="2" type="ORF">FGO68_gene10454</name>
</gene>
<comment type="caution">
    <text evidence="2">The sequence shown here is derived from an EMBL/GenBank/DDBJ whole genome shotgun (WGS) entry which is preliminary data.</text>
</comment>
<proteinExistence type="predicted"/>
<organism evidence="2 3">
    <name type="scientific">Halteria grandinella</name>
    <dbReference type="NCBI Taxonomy" id="5974"/>
    <lineage>
        <taxon>Eukaryota</taxon>
        <taxon>Sar</taxon>
        <taxon>Alveolata</taxon>
        <taxon>Ciliophora</taxon>
        <taxon>Intramacronucleata</taxon>
        <taxon>Spirotrichea</taxon>
        <taxon>Stichotrichia</taxon>
        <taxon>Sporadotrichida</taxon>
        <taxon>Halteriidae</taxon>
        <taxon>Halteria</taxon>
    </lineage>
</organism>
<dbReference type="EMBL" id="RRYP01016538">
    <property type="protein sequence ID" value="TNV74968.1"/>
    <property type="molecule type" value="Genomic_DNA"/>
</dbReference>
<keyword evidence="3" id="KW-1185">Reference proteome</keyword>
<reference evidence="2" key="1">
    <citation type="submission" date="2019-06" db="EMBL/GenBank/DDBJ databases">
        <authorList>
            <person name="Zheng W."/>
        </authorList>
    </citation>
    <scope>NUCLEOTIDE SEQUENCE</scope>
    <source>
        <strain evidence="2">QDHG01</strain>
    </source>
</reference>
<evidence type="ECO:0000313" key="3">
    <source>
        <dbReference type="Proteomes" id="UP000785679"/>
    </source>
</evidence>
<protein>
    <submittedName>
        <fullName evidence="2">Uncharacterized protein</fullName>
    </submittedName>
</protein>
<dbReference type="Proteomes" id="UP000785679">
    <property type="component" value="Unassembled WGS sequence"/>
</dbReference>
<evidence type="ECO:0000256" key="1">
    <source>
        <dbReference type="SAM" id="Coils"/>
    </source>
</evidence>
<feature type="coiled-coil region" evidence="1">
    <location>
        <begin position="1009"/>
        <end position="1036"/>
    </location>
</feature>
<dbReference type="AlphaFoldDB" id="A0A8J8NHR7"/>